<dbReference type="RefSeq" id="WP_036399524.1">
    <property type="nucleotide sequence ID" value="NZ_CP020771.1"/>
</dbReference>
<sequence length="135" mass="15510">MLSFLLDEHISPTVAEQIIYKRPEISIFPLITWLKGRYLGDSDEIVLKAAAEAGLTLVTYDQNSIPPLLWEWGEAWKSHGGVIFIDYQSIPPSNFGLLIRSLLALWELQGKQDWTNRLVYTLDVHNLRFIKLLKS</sequence>
<dbReference type="EMBL" id="CP020771">
    <property type="protein sequence ID" value="ARI80907.1"/>
    <property type="molecule type" value="Genomic_DNA"/>
</dbReference>
<evidence type="ECO:0008006" key="3">
    <source>
        <dbReference type="Google" id="ProtNLM"/>
    </source>
</evidence>
<evidence type="ECO:0000313" key="1">
    <source>
        <dbReference type="EMBL" id="ARI80907.1"/>
    </source>
</evidence>
<reference evidence="1 2" key="1">
    <citation type="journal article" date="2018" name="Harmful Algae">
        <title>The highly heterogeneous methylated genomes and diverse restriction-modification systems of bloom-forming Microcystis.</title>
        <authorList>
            <person name="Zhao L."/>
            <person name="Song Y."/>
            <person name="Li L."/>
            <person name="Gan N."/>
            <person name="Brand J.J."/>
            <person name="Song L."/>
        </authorList>
    </citation>
    <scope>NUCLEOTIDE SEQUENCE [LARGE SCALE GENOMIC DNA]</scope>
    <source>
        <strain evidence="1 2">PCC 7806SL</strain>
    </source>
</reference>
<keyword evidence="2" id="KW-1185">Reference proteome</keyword>
<dbReference type="Proteomes" id="UP000192439">
    <property type="component" value="Chromosome"/>
</dbReference>
<organism evidence="1 2">
    <name type="scientific">Microcystis aeruginosa PCC 7806SL</name>
    <dbReference type="NCBI Taxonomy" id="1903187"/>
    <lineage>
        <taxon>Bacteria</taxon>
        <taxon>Bacillati</taxon>
        <taxon>Cyanobacteriota</taxon>
        <taxon>Cyanophyceae</taxon>
        <taxon>Oscillatoriophycideae</taxon>
        <taxon>Chroococcales</taxon>
        <taxon>Microcystaceae</taxon>
        <taxon>Microcystis</taxon>
    </lineage>
</organism>
<dbReference type="AlphaFoldDB" id="A0AB33BK69"/>
<evidence type="ECO:0000313" key="2">
    <source>
        <dbReference type="Proteomes" id="UP000192439"/>
    </source>
</evidence>
<gene>
    <name evidence="1" type="ORF">BH695_1626</name>
</gene>
<accession>A0AB33BK69</accession>
<proteinExistence type="predicted"/>
<protein>
    <recommendedName>
        <fullName evidence="3">DUF5615 domain-containing protein</fullName>
    </recommendedName>
</protein>
<name>A0AB33BK69_MICA7</name>